<feature type="domain" description="CBS" evidence="3">
    <location>
        <begin position="19"/>
        <end position="77"/>
    </location>
</feature>
<name>A0A0G1V1Z1_9BACT</name>
<dbReference type="Pfam" id="PF00571">
    <property type="entry name" value="CBS"/>
    <property type="match status" value="2"/>
</dbReference>
<reference evidence="4 5" key="1">
    <citation type="journal article" date="2015" name="Nature">
        <title>rRNA introns, odd ribosomes, and small enigmatic genomes across a large radiation of phyla.</title>
        <authorList>
            <person name="Brown C.T."/>
            <person name="Hug L.A."/>
            <person name="Thomas B.C."/>
            <person name="Sharon I."/>
            <person name="Castelle C.J."/>
            <person name="Singh A."/>
            <person name="Wilkins M.J."/>
            <person name="Williams K.H."/>
            <person name="Banfield J.F."/>
        </authorList>
    </citation>
    <scope>NUCLEOTIDE SEQUENCE [LARGE SCALE GENOMIC DNA]</scope>
</reference>
<dbReference type="Proteomes" id="UP000034501">
    <property type="component" value="Unassembled WGS sequence"/>
</dbReference>
<dbReference type="SMART" id="SM00116">
    <property type="entry name" value="CBS"/>
    <property type="match status" value="2"/>
</dbReference>
<evidence type="ECO:0000256" key="1">
    <source>
        <dbReference type="ARBA" id="ARBA00023122"/>
    </source>
</evidence>
<dbReference type="InterPro" id="IPR051257">
    <property type="entry name" value="Diverse_CBS-Domain"/>
</dbReference>
<dbReference type="AlphaFoldDB" id="A0A0G1V1Z1"/>
<dbReference type="EMBL" id="LCNW01000019">
    <property type="protein sequence ID" value="KKU63990.1"/>
    <property type="molecule type" value="Genomic_DNA"/>
</dbReference>
<comment type="caution">
    <text evidence="4">The sequence shown here is derived from an EMBL/GenBank/DDBJ whole genome shotgun (WGS) entry which is preliminary data.</text>
</comment>
<evidence type="ECO:0000313" key="5">
    <source>
        <dbReference type="Proteomes" id="UP000034501"/>
    </source>
</evidence>
<dbReference type="SUPFAM" id="SSF54631">
    <property type="entry name" value="CBS-domain pair"/>
    <property type="match status" value="1"/>
</dbReference>
<dbReference type="InterPro" id="IPR046342">
    <property type="entry name" value="CBS_dom_sf"/>
</dbReference>
<evidence type="ECO:0000256" key="2">
    <source>
        <dbReference type="PROSITE-ProRule" id="PRU00703"/>
    </source>
</evidence>
<organism evidence="4 5">
    <name type="scientific">Candidatus Woesebacteria bacterium GW2011_GWC2_47_16</name>
    <dbReference type="NCBI Taxonomy" id="1618590"/>
    <lineage>
        <taxon>Bacteria</taxon>
        <taxon>Candidatus Woeseibacteriota</taxon>
    </lineage>
</organism>
<dbReference type="Gene3D" id="3.10.580.10">
    <property type="entry name" value="CBS-domain"/>
    <property type="match status" value="1"/>
</dbReference>
<feature type="non-terminal residue" evidence="4">
    <location>
        <position position="1"/>
    </location>
</feature>
<sequence length="141" mass="15851">EKSPKNSITTVGELLQKKEQKEPYTIQPTFSVTETARLMAEHNSDALLVISDEDTMIGIVTERDFARKIILKSKNPEQVRVGEIMTPLSQIISVSVETDVRQCARLMLAGRFRNLPVVRNGDIPEGIVSIRDLLLHFLGQH</sequence>
<dbReference type="InterPro" id="IPR000644">
    <property type="entry name" value="CBS_dom"/>
</dbReference>
<protein>
    <recommendedName>
        <fullName evidence="3">CBS domain-containing protein</fullName>
    </recommendedName>
</protein>
<evidence type="ECO:0000259" key="3">
    <source>
        <dbReference type="PROSITE" id="PS51371"/>
    </source>
</evidence>
<dbReference type="PANTHER" id="PTHR43080">
    <property type="entry name" value="CBS DOMAIN-CONTAINING PROTEIN CBSX3, MITOCHONDRIAL"/>
    <property type="match status" value="1"/>
</dbReference>
<feature type="domain" description="CBS" evidence="3">
    <location>
        <begin position="85"/>
        <end position="141"/>
    </location>
</feature>
<gene>
    <name evidence="4" type="ORF">UX88_C0019G0001</name>
</gene>
<dbReference type="PANTHER" id="PTHR43080:SF2">
    <property type="entry name" value="CBS DOMAIN-CONTAINING PROTEIN"/>
    <property type="match status" value="1"/>
</dbReference>
<accession>A0A0G1V1Z1</accession>
<evidence type="ECO:0000313" key="4">
    <source>
        <dbReference type="EMBL" id="KKU63990.1"/>
    </source>
</evidence>
<proteinExistence type="predicted"/>
<keyword evidence="1 2" id="KW-0129">CBS domain</keyword>
<dbReference type="PROSITE" id="PS51371">
    <property type="entry name" value="CBS"/>
    <property type="match status" value="2"/>
</dbReference>